<accession>A0A1I1JSC5</accession>
<dbReference type="Pfam" id="PF00291">
    <property type="entry name" value="PALP"/>
    <property type="match status" value="1"/>
</dbReference>
<dbReference type="OrthoDB" id="7875577at2"/>
<evidence type="ECO:0000256" key="2">
    <source>
        <dbReference type="ARBA" id="ARBA00004962"/>
    </source>
</evidence>
<dbReference type="InterPro" id="IPR001926">
    <property type="entry name" value="TrpB-like_PALP"/>
</dbReference>
<evidence type="ECO:0000256" key="5">
    <source>
        <dbReference type="ARBA" id="ARBA00047931"/>
    </source>
</evidence>
<evidence type="ECO:0000313" key="8">
    <source>
        <dbReference type="Proteomes" id="UP000199046"/>
    </source>
</evidence>
<comment type="catalytic activity">
    <reaction evidence="5">
        <text>O-acetyl-L-serine + hydrogen sulfide = L-cysteine + acetate</text>
        <dbReference type="Rhea" id="RHEA:14829"/>
        <dbReference type="ChEBI" id="CHEBI:29919"/>
        <dbReference type="ChEBI" id="CHEBI:30089"/>
        <dbReference type="ChEBI" id="CHEBI:35235"/>
        <dbReference type="ChEBI" id="CHEBI:58340"/>
        <dbReference type="EC" id="2.5.1.47"/>
    </reaction>
</comment>
<keyword evidence="4" id="KW-0663">Pyridoxal phosphate</keyword>
<evidence type="ECO:0000256" key="4">
    <source>
        <dbReference type="ARBA" id="ARBA00022898"/>
    </source>
</evidence>
<dbReference type="RefSeq" id="WP_090132658.1">
    <property type="nucleotide sequence ID" value="NZ_FOLY01000003.1"/>
</dbReference>
<comment type="pathway">
    <text evidence="2">Amino-acid biosynthesis; L-cysteine biosynthesis; L-cysteine from L-serine: step 2/2.</text>
</comment>
<gene>
    <name evidence="7" type="ORF">SAMN05421848_1582</name>
</gene>
<dbReference type="AlphaFoldDB" id="A0A1I1JSC5"/>
<dbReference type="EC" id="2.5.1.47" evidence="3"/>
<dbReference type="InterPro" id="IPR050214">
    <property type="entry name" value="Cys_Synth/Cystath_Beta-Synth"/>
</dbReference>
<dbReference type="GO" id="GO:0004124">
    <property type="term" value="F:cysteine synthase activity"/>
    <property type="evidence" value="ECO:0007669"/>
    <property type="project" value="UniProtKB-EC"/>
</dbReference>
<name>A0A1I1JSC5_9GAMM</name>
<protein>
    <recommendedName>
        <fullName evidence="3">cysteine synthase</fullName>
        <ecNumber evidence="3">2.5.1.47</ecNumber>
    </recommendedName>
</protein>
<dbReference type="InterPro" id="IPR036052">
    <property type="entry name" value="TrpB-like_PALP_sf"/>
</dbReference>
<proteinExistence type="predicted"/>
<reference evidence="8" key="1">
    <citation type="submission" date="2016-10" db="EMBL/GenBank/DDBJ databases">
        <authorList>
            <person name="Varghese N."/>
            <person name="Submissions S."/>
        </authorList>
    </citation>
    <scope>NUCLEOTIDE SEQUENCE [LARGE SCALE GENOMIC DNA]</scope>
    <source>
        <strain evidence="8">DSM 23439</strain>
    </source>
</reference>
<dbReference type="PANTHER" id="PTHR10314">
    <property type="entry name" value="CYSTATHIONINE BETA-SYNTHASE"/>
    <property type="match status" value="1"/>
</dbReference>
<dbReference type="Proteomes" id="UP000199046">
    <property type="component" value="Unassembled WGS sequence"/>
</dbReference>
<evidence type="ECO:0000256" key="1">
    <source>
        <dbReference type="ARBA" id="ARBA00001933"/>
    </source>
</evidence>
<dbReference type="EMBL" id="FOLY01000003">
    <property type="protein sequence ID" value="SFC48260.1"/>
    <property type="molecule type" value="Genomic_DNA"/>
</dbReference>
<keyword evidence="8" id="KW-1185">Reference proteome</keyword>
<evidence type="ECO:0000313" key="7">
    <source>
        <dbReference type="EMBL" id="SFC48260.1"/>
    </source>
</evidence>
<dbReference type="SUPFAM" id="SSF53686">
    <property type="entry name" value="Tryptophan synthase beta subunit-like PLP-dependent enzymes"/>
    <property type="match status" value="1"/>
</dbReference>
<evidence type="ECO:0000259" key="6">
    <source>
        <dbReference type="Pfam" id="PF00291"/>
    </source>
</evidence>
<evidence type="ECO:0000256" key="3">
    <source>
        <dbReference type="ARBA" id="ARBA00012681"/>
    </source>
</evidence>
<comment type="cofactor">
    <cofactor evidence="1">
        <name>pyridoxal 5'-phosphate</name>
        <dbReference type="ChEBI" id="CHEBI:597326"/>
    </cofactor>
</comment>
<dbReference type="Gene3D" id="3.40.50.1100">
    <property type="match status" value="2"/>
</dbReference>
<dbReference type="STRING" id="402385.SAMN05421848_1582"/>
<organism evidence="7 8">
    <name type="scientific">Kushneria avicenniae</name>
    <dbReference type="NCBI Taxonomy" id="402385"/>
    <lineage>
        <taxon>Bacteria</taxon>
        <taxon>Pseudomonadati</taxon>
        <taxon>Pseudomonadota</taxon>
        <taxon>Gammaproteobacteria</taxon>
        <taxon>Oceanospirillales</taxon>
        <taxon>Halomonadaceae</taxon>
        <taxon>Kushneria</taxon>
    </lineage>
</organism>
<feature type="domain" description="Tryptophan synthase beta chain-like PALP" evidence="6">
    <location>
        <begin position="7"/>
        <end position="280"/>
    </location>
</feature>
<sequence length="299" mass="32712">MSRLIDCDARLSIKLELDNPGGSHKFRAASHIVERAIARGDMVPGQTTVIEKTGGNFGFGLLAACQKHGIEVALAIGPGFSQYKRDLLEGLGAELIGKAQLQAGATPREVIDYHLAHQHALGRHYYYTDQFNNPGNVDAHRRFTGVDLGRQLISAGHSRRLLFVGCAGTGASFTGVVRALRDLDFDVRAVMVEPEGCDTLAAQFVEHRLEGMCVGVTPPFLDWTLVNEVFKANLDDVLAAQRRFYCDQGFHVGNTTGACLAVAHQLREQATLEDRHIVTLGYDGGHWYPDLMQESRNAA</sequence>